<protein>
    <recommendedName>
        <fullName evidence="2">DUF6286 domain-containing protein</fullName>
    </recommendedName>
</protein>
<keyword evidence="1" id="KW-0472">Membrane</keyword>
<evidence type="ECO:0000259" key="2">
    <source>
        <dbReference type="Pfam" id="PF19803"/>
    </source>
</evidence>
<keyword evidence="1" id="KW-0812">Transmembrane</keyword>
<feature type="domain" description="DUF6286" evidence="2">
    <location>
        <begin position="69"/>
        <end position="170"/>
    </location>
</feature>
<feature type="transmembrane region" description="Helical" evidence="1">
    <location>
        <begin position="61"/>
        <end position="79"/>
    </location>
</feature>
<dbReference type="RefSeq" id="WP_154076118.1">
    <property type="nucleotide sequence ID" value="NZ_CP045929.1"/>
</dbReference>
<accession>A0A5Q3Q5B3</accession>
<evidence type="ECO:0000313" key="3">
    <source>
        <dbReference type="EMBL" id="QGK69523.1"/>
    </source>
</evidence>
<keyword evidence="4" id="KW-1185">Reference proteome</keyword>
<dbReference type="Proteomes" id="UP000371041">
    <property type="component" value="Chromosome"/>
</dbReference>
<dbReference type="InterPro" id="IPR046253">
    <property type="entry name" value="DUF6286"/>
</dbReference>
<evidence type="ECO:0000256" key="1">
    <source>
        <dbReference type="SAM" id="Phobius"/>
    </source>
</evidence>
<dbReference type="Pfam" id="PF19803">
    <property type="entry name" value="DUF6286"/>
    <property type="match status" value="1"/>
</dbReference>
<evidence type="ECO:0000313" key="4">
    <source>
        <dbReference type="Proteomes" id="UP000371041"/>
    </source>
</evidence>
<name>A0A5Q3Q5B3_9PSEU</name>
<keyword evidence="1" id="KW-1133">Transmembrane helix</keyword>
<dbReference type="AlphaFoldDB" id="A0A5Q3Q5B3"/>
<dbReference type="KEGG" id="sace:GIY23_08300"/>
<sequence>MRLLVRLFAALLGLAATVLGVLLAVEAVWAWFRPASAGLAVPWRGWRAPLAGLAWSDPRVMIAAGVLAVLGLVLLFVAARAGRKDIRLHDPAPEVTVTTDPRSLARLVGHQVRGQDGVASASVTASRSRVRVKATGEYSSLGDLRDRLMTTTEEAVGELPLRSRPSVSVSAAPMKQNR</sequence>
<organism evidence="3 4">
    <name type="scientific">Allosaccharopolyspora coralli</name>
    <dbReference type="NCBI Taxonomy" id="2665642"/>
    <lineage>
        <taxon>Bacteria</taxon>
        <taxon>Bacillati</taxon>
        <taxon>Actinomycetota</taxon>
        <taxon>Actinomycetes</taxon>
        <taxon>Pseudonocardiales</taxon>
        <taxon>Pseudonocardiaceae</taxon>
        <taxon>Allosaccharopolyspora</taxon>
    </lineage>
</organism>
<reference evidence="4" key="1">
    <citation type="submission" date="2019-11" db="EMBL/GenBank/DDBJ databases">
        <title>The complete genome sequence of Saccharopolyspora sp. E2A.</title>
        <authorList>
            <person name="Zhang G."/>
        </authorList>
    </citation>
    <scope>NUCLEOTIDE SEQUENCE [LARGE SCALE GENOMIC DNA]</scope>
    <source>
        <strain evidence="4">E2A</strain>
    </source>
</reference>
<dbReference type="EMBL" id="CP045929">
    <property type="protein sequence ID" value="QGK69523.1"/>
    <property type="molecule type" value="Genomic_DNA"/>
</dbReference>
<gene>
    <name evidence="3" type="ORF">GIY23_08300</name>
</gene>
<proteinExistence type="predicted"/>